<dbReference type="Proteomes" id="UP001500782">
    <property type="component" value="Unassembled WGS sequence"/>
</dbReference>
<protein>
    <recommendedName>
        <fullName evidence="4">Glycogen biosynthesis protein GlgD</fullName>
    </recommendedName>
</protein>
<evidence type="ECO:0000313" key="2">
    <source>
        <dbReference type="EMBL" id="GAA0342279.1"/>
    </source>
</evidence>
<name>A0ABN0WMX5_9BACI</name>
<evidence type="ECO:0000256" key="1">
    <source>
        <dbReference type="SAM" id="MobiDB-lite"/>
    </source>
</evidence>
<sequence>MTKKPNKNQQNVQQNGDLGQYHREHAHQIPDYGDVDPNATNSVETDQDSKR</sequence>
<keyword evidence="3" id="KW-1185">Reference proteome</keyword>
<gene>
    <name evidence="2" type="ORF">GCM10008967_35830</name>
</gene>
<comment type="caution">
    <text evidence="2">The sequence shown here is derived from an EMBL/GenBank/DDBJ whole genome shotgun (WGS) entry which is preliminary data.</text>
</comment>
<evidence type="ECO:0000313" key="3">
    <source>
        <dbReference type="Proteomes" id="UP001500782"/>
    </source>
</evidence>
<dbReference type="RefSeq" id="WP_343802151.1">
    <property type="nucleotide sequence ID" value="NZ_BAAADJ010000061.1"/>
</dbReference>
<proteinExistence type="predicted"/>
<feature type="region of interest" description="Disordered" evidence="1">
    <location>
        <begin position="1"/>
        <end position="51"/>
    </location>
</feature>
<reference evidence="2 3" key="1">
    <citation type="journal article" date="2019" name="Int. J. Syst. Evol. Microbiol.">
        <title>The Global Catalogue of Microorganisms (GCM) 10K type strain sequencing project: providing services to taxonomists for standard genome sequencing and annotation.</title>
        <authorList>
            <consortium name="The Broad Institute Genomics Platform"/>
            <consortium name="The Broad Institute Genome Sequencing Center for Infectious Disease"/>
            <person name="Wu L."/>
            <person name="Ma J."/>
        </authorList>
    </citation>
    <scope>NUCLEOTIDE SEQUENCE [LARGE SCALE GENOMIC DNA]</scope>
    <source>
        <strain evidence="2 3">JCM 9731</strain>
    </source>
</reference>
<dbReference type="EMBL" id="BAAADJ010000061">
    <property type="protein sequence ID" value="GAA0342279.1"/>
    <property type="molecule type" value="Genomic_DNA"/>
</dbReference>
<accession>A0ABN0WMX5</accession>
<organism evidence="2 3">
    <name type="scientific">Bacillus carboniphilus</name>
    <dbReference type="NCBI Taxonomy" id="86663"/>
    <lineage>
        <taxon>Bacteria</taxon>
        <taxon>Bacillati</taxon>
        <taxon>Bacillota</taxon>
        <taxon>Bacilli</taxon>
        <taxon>Bacillales</taxon>
        <taxon>Bacillaceae</taxon>
        <taxon>Bacillus</taxon>
    </lineage>
</organism>
<evidence type="ECO:0008006" key="4">
    <source>
        <dbReference type="Google" id="ProtNLM"/>
    </source>
</evidence>